<feature type="compositionally biased region" description="Low complexity" evidence="5">
    <location>
        <begin position="792"/>
        <end position="802"/>
    </location>
</feature>
<dbReference type="InterPro" id="IPR012337">
    <property type="entry name" value="RNaseH-like_sf"/>
</dbReference>
<feature type="compositionally biased region" description="Polar residues" evidence="5">
    <location>
        <begin position="268"/>
        <end position="280"/>
    </location>
</feature>
<dbReference type="SUPFAM" id="SSF53098">
    <property type="entry name" value="Ribonuclease H-like"/>
    <property type="match status" value="1"/>
</dbReference>
<dbReference type="EMBL" id="KZ502537">
    <property type="protein sequence ID" value="PKU76715.1"/>
    <property type="molecule type" value="Genomic_DNA"/>
</dbReference>
<dbReference type="InterPro" id="IPR054722">
    <property type="entry name" value="PolX-like_BBD"/>
</dbReference>
<evidence type="ECO:0000256" key="2">
    <source>
        <dbReference type="ARBA" id="ARBA00022723"/>
    </source>
</evidence>
<dbReference type="InterPro" id="IPR025724">
    <property type="entry name" value="GAG-pre-integrase_dom"/>
</dbReference>
<feature type="region of interest" description="Disordered" evidence="5">
    <location>
        <begin position="248"/>
        <end position="285"/>
    </location>
</feature>
<dbReference type="InterPro" id="IPR043502">
    <property type="entry name" value="DNA/RNA_pol_sf"/>
</dbReference>
<dbReference type="SUPFAM" id="SSF56672">
    <property type="entry name" value="DNA/RNA polymerases"/>
    <property type="match status" value="1"/>
</dbReference>
<dbReference type="GO" id="GO:0006508">
    <property type="term" value="P:proteolysis"/>
    <property type="evidence" value="ECO:0007669"/>
    <property type="project" value="UniProtKB-KW"/>
</dbReference>
<dbReference type="PANTHER" id="PTHR42648:SF26">
    <property type="entry name" value="INTEGRASE CATALYTIC DOMAIN-CONTAINING PROTEIN"/>
    <property type="match status" value="1"/>
</dbReference>
<evidence type="ECO:0000259" key="6">
    <source>
        <dbReference type="PROSITE" id="PS50994"/>
    </source>
</evidence>
<dbReference type="GO" id="GO:0004190">
    <property type="term" value="F:aspartic-type endopeptidase activity"/>
    <property type="evidence" value="ECO:0007669"/>
    <property type="project" value="UniProtKB-KW"/>
</dbReference>
<dbReference type="InterPro" id="IPR039537">
    <property type="entry name" value="Retrotran_Ty1/copia-like"/>
</dbReference>
<keyword evidence="4" id="KW-0378">Hydrolase</keyword>
<evidence type="ECO:0000256" key="5">
    <source>
        <dbReference type="SAM" id="MobiDB-lite"/>
    </source>
</evidence>
<feature type="compositionally biased region" description="Polar residues" evidence="5">
    <location>
        <begin position="803"/>
        <end position="815"/>
    </location>
</feature>
<dbReference type="Pfam" id="PF00665">
    <property type="entry name" value="rve"/>
    <property type="match status" value="1"/>
</dbReference>
<dbReference type="PANTHER" id="PTHR42648">
    <property type="entry name" value="TRANSPOSASE, PUTATIVE-RELATED"/>
    <property type="match status" value="1"/>
</dbReference>
<sequence>METSTATSNPNSLATDEQAQSSPSFPTALKFLMGNVKNIVAQTLTADNHPLWRSQVLKLFRANGYHGFLDGSSSIPPDTIISATGQSVPNPAYTNWILIDQNLAAALYSVISPTILPYVLSVEHCHEIWTILDRRLQSSTRSRIIQLKHELHYLTMKDKTMAQYLLEIKSKVDSLAAAGAPIATEEIIHYTLDGLPSTYQSFKTSIRTNLQPISLDDLYTLLCSEELNLAHETTRELHSLQISGNSTALAATRGRGRGRSNTSRGRNYYSNRTSSTTNRGARQPRSAITCQICGKNGHSAVKCWYRHDDQYNTEQPTTALFTSPVPPPPSEWFLDSGASAHLTSDPTQLQSSQSYTGSTQVTVGNGQQLQIHNTGKGLLPTPQGSLQLSRLNFVPNLSFNLLSVYQLTTDNDCNITFSSHGYAIKDKTSNNILLTGPCINGLYPLRPIKNKLADTSQLALISVQTVSNLWHRRLGHPSAATLATIEKQFPIICNNSFTASCNSCRMGKSHRLPFQKSINNSSFPFELVHSDVWGPSHIPSNSGFRYYVSFIDDFSKYTWIYPLLQKSDVFYKFLEFTKMIERQFQTHIRKLRTDGGGEFINNKFKNYLNTQGILHQFTCPYTPSQNGVAERKHRHITETTRTLLLEASLPTYLWVDTLLTAVHLINRLPSPNTHNKSPHEILYQEPPDYTNLKVFGSLCYPWLKPYSHHKFSPLSQPCVFIGYAPLQKGYRCLDPKNNKVFTSRHVVFNEQIFPFQQLNTHQTSTSTPTNPIPPLLLVPTTRLPLAISNNTTPPINTTSQSQHMIPTSPTLTNQPPDNPFNHQDKTTPPNVANTNTLPHSQPITHHMATRSKTGHSKPKKIFDLSHIIHEAEPSTYNQASKSAQWRAAMSQEFQALQTQGTWDLVPPHPTQNVLGCKWTYRIKLKSDGTVARYKARLVAKGFNQEHGIDYTETFSPVAKIPTVRIFILIALHFKWDIHQLDVSNAFLHGKLSETVYMQQPPGFQDVVHPTFVCKLNKALYGLKQSPREWYATLSNHLQLFGFSISNADPSLFIYKSGSIKLYILIYVDDILLTGNSKPEINRLLASLHDKFKMRNLGPLANFLGIQTRHTSYGVLLHQQQYATRILERAGMHNSKPVATPLSCKTESSPNCSSEFHNPHLYRQLIGSLQYLTLTRPDIQFAVHSLSQHMHAPLNSNFDDLKRLLRYIQGSTSTGIPLYRDDLTLHGYADADWANNTRDRKSISGYCNFLGKSLISWQAKKQSTVARSSTEAEYRALASEASEVIWLRRLLEDFHIPQKSPTIVYCDNTSAIALANNPVYHARTKHIDVDCHFIRDCIRSNHLAVHHICTNDQIADVFTKPLPIRRFKFLCNKLITAPQSLVCGGL</sequence>
<dbReference type="Gene3D" id="3.30.420.10">
    <property type="entry name" value="Ribonuclease H-like superfamily/Ribonuclease H"/>
    <property type="match status" value="1"/>
</dbReference>
<dbReference type="PROSITE" id="PS50994">
    <property type="entry name" value="INTEGRASE"/>
    <property type="match status" value="1"/>
</dbReference>
<dbReference type="CDD" id="cd09272">
    <property type="entry name" value="RNase_HI_RT_Ty1"/>
    <property type="match status" value="1"/>
</dbReference>
<evidence type="ECO:0000313" key="7">
    <source>
        <dbReference type="EMBL" id="PKU76715.1"/>
    </source>
</evidence>
<dbReference type="InterPro" id="IPR013103">
    <property type="entry name" value="RVT_2"/>
</dbReference>
<proteinExistence type="predicted"/>
<evidence type="ECO:0000256" key="1">
    <source>
        <dbReference type="ARBA" id="ARBA00022670"/>
    </source>
</evidence>
<feature type="region of interest" description="Disordered" evidence="5">
    <location>
        <begin position="1"/>
        <end position="21"/>
    </location>
</feature>
<gene>
    <name evidence="7" type="ORF">MA16_Dca001321</name>
</gene>
<evidence type="ECO:0000256" key="4">
    <source>
        <dbReference type="ARBA" id="ARBA00022801"/>
    </source>
</evidence>
<reference evidence="7 8" key="2">
    <citation type="journal article" date="2017" name="Nature">
        <title>The Apostasia genome and the evolution of orchids.</title>
        <authorList>
            <person name="Zhang G.Q."/>
            <person name="Liu K.W."/>
            <person name="Li Z."/>
            <person name="Lohaus R."/>
            <person name="Hsiao Y.Y."/>
            <person name="Niu S.C."/>
            <person name="Wang J.Y."/>
            <person name="Lin Y.C."/>
            <person name="Xu Q."/>
            <person name="Chen L.J."/>
            <person name="Yoshida K."/>
            <person name="Fujiwara S."/>
            <person name="Wang Z.W."/>
            <person name="Zhang Y.Q."/>
            <person name="Mitsuda N."/>
            <person name="Wang M."/>
            <person name="Liu G.H."/>
            <person name="Pecoraro L."/>
            <person name="Huang H.X."/>
            <person name="Xiao X.J."/>
            <person name="Lin M."/>
            <person name="Wu X.Y."/>
            <person name="Wu W.L."/>
            <person name="Chen Y.Y."/>
            <person name="Chang S.B."/>
            <person name="Sakamoto S."/>
            <person name="Ohme-Takagi M."/>
            <person name="Yagi M."/>
            <person name="Zeng S.J."/>
            <person name="Shen C.Y."/>
            <person name="Yeh C.M."/>
            <person name="Luo Y.B."/>
            <person name="Tsai W.C."/>
            <person name="Van de Peer Y."/>
            <person name="Liu Z.J."/>
        </authorList>
    </citation>
    <scope>NUCLEOTIDE SEQUENCE [LARGE SCALE GENOMIC DNA]</scope>
    <source>
        <tissue evidence="7">The whole plant</tissue>
    </source>
</reference>
<dbReference type="InterPro" id="IPR001584">
    <property type="entry name" value="Integrase_cat-core"/>
</dbReference>
<dbReference type="GO" id="GO:0046872">
    <property type="term" value="F:metal ion binding"/>
    <property type="evidence" value="ECO:0007669"/>
    <property type="project" value="UniProtKB-KW"/>
</dbReference>
<dbReference type="Pfam" id="PF13976">
    <property type="entry name" value="gag_pre-integrs"/>
    <property type="match status" value="1"/>
</dbReference>
<keyword evidence="8" id="KW-1185">Reference proteome</keyword>
<keyword evidence="1" id="KW-0645">Protease</keyword>
<accession>A0A2I0WM28</accession>
<dbReference type="Pfam" id="PF07727">
    <property type="entry name" value="RVT_2"/>
    <property type="match status" value="1"/>
</dbReference>
<dbReference type="Proteomes" id="UP000233837">
    <property type="component" value="Unassembled WGS sequence"/>
</dbReference>
<protein>
    <submittedName>
        <fullName evidence="7">Retrovirus-related Pol polyprotein from transposon TNT 1-94</fullName>
    </submittedName>
</protein>
<keyword evidence="3" id="KW-0064">Aspartyl protease</keyword>
<organism evidence="7 8">
    <name type="scientific">Dendrobium catenatum</name>
    <dbReference type="NCBI Taxonomy" id="906689"/>
    <lineage>
        <taxon>Eukaryota</taxon>
        <taxon>Viridiplantae</taxon>
        <taxon>Streptophyta</taxon>
        <taxon>Embryophyta</taxon>
        <taxon>Tracheophyta</taxon>
        <taxon>Spermatophyta</taxon>
        <taxon>Magnoliopsida</taxon>
        <taxon>Liliopsida</taxon>
        <taxon>Asparagales</taxon>
        <taxon>Orchidaceae</taxon>
        <taxon>Epidendroideae</taxon>
        <taxon>Malaxideae</taxon>
        <taxon>Dendrobiinae</taxon>
        <taxon>Dendrobium</taxon>
    </lineage>
</organism>
<dbReference type="Pfam" id="PF25597">
    <property type="entry name" value="SH3_retrovirus"/>
    <property type="match status" value="1"/>
</dbReference>
<dbReference type="GO" id="GO:0015074">
    <property type="term" value="P:DNA integration"/>
    <property type="evidence" value="ECO:0007669"/>
    <property type="project" value="InterPro"/>
</dbReference>
<feature type="region of interest" description="Disordered" evidence="5">
    <location>
        <begin position="792"/>
        <end position="842"/>
    </location>
</feature>
<evidence type="ECO:0000256" key="3">
    <source>
        <dbReference type="ARBA" id="ARBA00022750"/>
    </source>
</evidence>
<dbReference type="Pfam" id="PF14223">
    <property type="entry name" value="Retrotran_gag_2"/>
    <property type="match status" value="1"/>
</dbReference>
<feature type="compositionally biased region" description="Polar residues" evidence="5">
    <location>
        <begin position="826"/>
        <end position="842"/>
    </location>
</feature>
<dbReference type="InterPro" id="IPR057670">
    <property type="entry name" value="SH3_retrovirus"/>
</dbReference>
<dbReference type="GO" id="GO:0003676">
    <property type="term" value="F:nucleic acid binding"/>
    <property type="evidence" value="ECO:0007669"/>
    <property type="project" value="InterPro"/>
</dbReference>
<name>A0A2I0WM28_9ASPA</name>
<reference evidence="7 8" key="1">
    <citation type="journal article" date="2016" name="Sci. Rep.">
        <title>The Dendrobium catenatum Lindl. genome sequence provides insights into polysaccharide synthase, floral development and adaptive evolution.</title>
        <authorList>
            <person name="Zhang G.Q."/>
            <person name="Xu Q."/>
            <person name="Bian C."/>
            <person name="Tsai W.C."/>
            <person name="Yeh C.M."/>
            <person name="Liu K.W."/>
            <person name="Yoshida K."/>
            <person name="Zhang L.S."/>
            <person name="Chang S.B."/>
            <person name="Chen F."/>
            <person name="Shi Y."/>
            <person name="Su Y.Y."/>
            <person name="Zhang Y.Q."/>
            <person name="Chen L.J."/>
            <person name="Yin Y."/>
            <person name="Lin M."/>
            <person name="Huang H."/>
            <person name="Deng H."/>
            <person name="Wang Z.W."/>
            <person name="Zhu S.L."/>
            <person name="Zhao X."/>
            <person name="Deng C."/>
            <person name="Niu S.C."/>
            <person name="Huang J."/>
            <person name="Wang M."/>
            <person name="Liu G.H."/>
            <person name="Yang H.J."/>
            <person name="Xiao X.J."/>
            <person name="Hsiao Y.Y."/>
            <person name="Wu W.L."/>
            <person name="Chen Y.Y."/>
            <person name="Mitsuda N."/>
            <person name="Ohme-Takagi M."/>
            <person name="Luo Y.B."/>
            <person name="Van de Peer Y."/>
            <person name="Liu Z.J."/>
        </authorList>
    </citation>
    <scope>NUCLEOTIDE SEQUENCE [LARGE SCALE GENOMIC DNA]</scope>
    <source>
        <tissue evidence="7">The whole plant</tissue>
    </source>
</reference>
<dbReference type="Pfam" id="PF22936">
    <property type="entry name" value="Pol_BBD"/>
    <property type="match status" value="1"/>
</dbReference>
<dbReference type="InterPro" id="IPR036397">
    <property type="entry name" value="RNaseH_sf"/>
</dbReference>
<feature type="domain" description="Integrase catalytic" evidence="6">
    <location>
        <begin position="520"/>
        <end position="686"/>
    </location>
</feature>
<keyword evidence="2" id="KW-0479">Metal-binding</keyword>
<evidence type="ECO:0000313" key="8">
    <source>
        <dbReference type="Proteomes" id="UP000233837"/>
    </source>
</evidence>